<evidence type="ECO:0000313" key="1">
    <source>
        <dbReference type="EMBL" id="GMS97838.1"/>
    </source>
</evidence>
<feature type="non-terminal residue" evidence="1">
    <location>
        <position position="1"/>
    </location>
</feature>
<keyword evidence="2" id="KW-1185">Reference proteome</keyword>
<gene>
    <name evidence="1" type="ORF">PENTCL1PPCAC_20013</name>
</gene>
<dbReference type="EMBL" id="BTSX01000004">
    <property type="protein sequence ID" value="GMS97838.1"/>
    <property type="molecule type" value="Genomic_DNA"/>
</dbReference>
<protein>
    <submittedName>
        <fullName evidence="1">Uncharacterized protein</fullName>
    </submittedName>
</protein>
<reference evidence="1" key="1">
    <citation type="submission" date="2023-10" db="EMBL/GenBank/DDBJ databases">
        <title>Genome assembly of Pristionchus species.</title>
        <authorList>
            <person name="Yoshida K."/>
            <person name="Sommer R.J."/>
        </authorList>
    </citation>
    <scope>NUCLEOTIDE SEQUENCE</scope>
    <source>
        <strain evidence="1">RS0144</strain>
    </source>
</reference>
<comment type="caution">
    <text evidence="1">The sequence shown here is derived from an EMBL/GenBank/DDBJ whole genome shotgun (WGS) entry which is preliminary data.</text>
</comment>
<evidence type="ECO:0000313" key="2">
    <source>
        <dbReference type="Proteomes" id="UP001432027"/>
    </source>
</evidence>
<organism evidence="1 2">
    <name type="scientific">Pristionchus entomophagus</name>
    <dbReference type="NCBI Taxonomy" id="358040"/>
    <lineage>
        <taxon>Eukaryota</taxon>
        <taxon>Metazoa</taxon>
        <taxon>Ecdysozoa</taxon>
        <taxon>Nematoda</taxon>
        <taxon>Chromadorea</taxon>
        <taxon>Rhabditida</taxon>
        <taxon>Rhabditina</taxon>
        <taxon>Diplogasteromorpha</taxon>
        <taxon>Diplogasteroidea</taxon>
        <taxon>Neodiplogasteridae</taxon>
        <taxon>Pristionchus</taxon>
    </lineage>
</organism>
<name>A0AAV5TUD5_9BILA</name>
<proteinExistence type="predicted"/>
<dbReference type="AlphaFoldDB" id="A0AAV5TUD5"/>
<sequence length="304" mass="34581">WMRLKGNFKEMYVFDDLQSTASCIAYGENDAICCTGIHSDGLTKLTSTHRIVSGLCWKRTFGLQLEGGVMVIKYGIGDKSLVIDLNRRKGVKGMVQFDEIITTMAITLSGKAWESLIYLGTKTGRLFKVIGIPYSYGYSHLSIDDIIEDANRYEIRRSAEDRPRVWGVKEISMACRSIDGEKSPVISIAIGREEKDEPLIFPPPIDVIHANGRLTRMENDIIVGSEIWPNKPRFATGTKLFEEIIIFEHNHKIKFCTFLDGVMKEQVFEMEEEECRVEGRVALVGSDLIYIDEGEIRVKKRREE</sequence>
<dbReference type="Proteomes" id="UP001432027">
    <property type="component" value="Unassembled WGS sequence"/>
</dbReference>
<accession>A0AAV5TUD5</accession>